<keyword evidence="2" id="KW-0012">Acyltransferase</keyword>
<gene>
    <name evidence="3" type="ORF">Slati_4431900</name>
</gene>
<name>A0AAW2SRB4_9LAMI</name>
<reference evidence="3" key="2">
    <citation type="journal article" date="2024" name="Plant">
        <title>Genomic evolution and insights into agronomic trait innovations of Sesamum species.</title>
        <authorList>
            <person name="Miao H."/>
            <person name="Wang L."/>
            <person name="Qu L."/>
            <person name="Liu H."/>
            <person name="Sun Y."/>
            <person name="Le M."/>
            <person name="Wang Q."/>
            <person name="Wei S."/>
            <person name="Zheng Y."/>
            <person name="Lin W."/>
            <person name="Duan Y."/>
            <person name="Cao H."/>
            <person name="Xiong S."/>
            <person name="Wang X."/>
            <person name="Wei L."/>
            <person name="Li C."/>
            <person name="Ma Q."/>
            <person name="Ju M."/>
            <person name="Zhao R."/>
            <person name="Li G."/>
            <person name="Mu C."/>
            <person name="Tian Q."/>
            <person name="Mei H."/>
            <person name="Zhang T."/>
            <person name="Gao T."/>
            <person name="Zhang H."/>
        </authorList>
    </citation>
    <scope>NUCLEOTIDE SEQUENCE</scope>
    <source>
        <strain evidence="3">KEN1</strain>
    </source>
</reference>
<sequence>MRWFANLHCLGDASSLVGFIQAWASISKLGRDEEFLTKQGESLPILDRYVIKDPLGIDTTLWKEKREVYLKSSSFSLPTNRVRATYILHKADIEKLKDMVLAKKPGLLQVSSFVVTMSYIWTCSVKSGEQVDDDVLKFLIFPADIRERIDQPVPAKYFDRVNKRDEVFKGSENWLSEIKKVTAPRLHAVSGSPKFHLYIADFGWGSARKIEVVSIDGEKYAVFVQVKGFKREDWRLVCLCRRQEWKLLLLSLKTD</sequence>
<evidence type="ECO:0000313" key="3">
    <source>
        <dbReference type="EMBL" id="KAL0394657.1"/>
    </source>
</evidence>
<organism evidence="3">
    <name type="scientific">Sesamum latifolium</name>
    <dbReference type="NCBI Taxonomy" id="2727402"/>
    <lineage>
        <taxon>Eukaryota</taxon>
        <taxon>Viridiplantae</taxon>
        <taxon>Streptophyta</taxon>
        <taxon>Embryophyta</taxon>
        <taxon>Tracheophyta</taxon>
        <taxon>Spermatophyta</taxon>
        <taxon>Magnoliopsida</taxon>
        <taxon>eudicotyledons</taxon>
        <taxon>Gunneridae</taxon>
        <taxon>Pentapetalae</taxon>
        <taxon>asterids</taxon>
        <taxon>lamiids</taxon>
        <taxon>Lamiales</taxon>
        <taxon>Pedaliaceae</taxon>
        <taxon>Sesamum</taxon>
    </lineage>
</organism>
<comment type="caution">
    <text evidence="3">The sequence shown here is derived from an EMBL/GenBank/DDBJ whole genome shotgun (WGS) entry which is preliminary data.</text>
</comment>
<dbReference type="PANTHER" id="PTHR31625">
    <property type="match status" value="1"/>
</dbReference>
<dbReference type="Pfam" id="PF02458">
    <property type="entry name" value="Transferase"/>
    <property type="match status" value="1"/>
</dbReference>
<dbReference type="GO" id="GO:0016747">
    <property type="term" value="F:acyltransferase activity, transferring groups other than amino-acyl groups"/>
    <property type="evidence" value="ECO:0007669"/>
    <property type="project" value="UniProtKB-ARBA"/>
</dbReference>
<evidence type="ECO:0000256" key="1">
    <source>
        <dbReference type="ARBA" id="ARBA00022679"/>
    </source>
</evidence>
<protein>
    <submittedName>
        <fullName evidence="3">Malonyl-coenzyme:anthocyanin 5-O-glucoside-6'''-O-malonyltransferase</fullName>
    </submittedName>
</protein>
<evidence type="ECO:0000256" key="2">
    <source>
        <dbReference type="ARBA" id="ARBA00023315"/>
    </source>
</evidence>
<accession>A0AAW2SRB4</accession>
<dbReference type="AlphaFoldDB" id="A0AAW2SRB4"/>
<dbReference type="InterPro" id="IPR051504">
    <property type="entry name" value="Plant_metabolite_acyltrans"/>
</dbReference>
<reference evidence="3" key="1">
    <citation type="submission" date="2020-06" db="EMBL/GenBank/DDBJ databases">
        <authorList>
            <person name="Li T."/>
            <person name="Hu X."/>
            <person name="Zhang T."/>
            <person name="Song X."/>
            <person name="Zhang H."/>
            <person name="Dai N."/>
            <person name="Sheng W."/>
            <person name="Hou X."/>
            <person name="Wei L."/>
        </authorList>
    </citation>
    <scope>NUCLEOTIDE SEQUENCE</scope>
    <source>
        <strain evidence="3">KEN1</strain>
        <tissue evidence="3">Leaf</tissue>
    </source>
</reference>
<proteinExistence type="predicted"/>
<keyword evidence="1" id="KW-0808">Transferase</keyword>
<dbReference type="InterPro" id="IPR023213">
    <property type="entry name" value="CAT-like_dom_sf"/>
</dbReference>
<dbReference type="Gene3D" id="3.30.559.10">
    <property type="entry name" value="Chloramphenicol acetyltransferase-like domain"/>
    <property type="match status" value="3"/>
</dbReference>
<dbReference type="EMBL" id="JACGWN010000016">
    <property type="protein sequence ID" value="KAL0394657.1"/>
    <property type="molecule type" value="Genomic_DNA"/>
</dbReference>